<protein>
    <recommendedName>
        <fullName evidence="1">Reverse transcriptase zinc-binding domain-containing protein</fullName>
    </recommendedName>
</protein>
<name>A0A8S9KYV2_BRACR</name>
<feature type="non-terminal residue" evidence="2">
    <location>
        <position position="1"/>
    </location>
</feature>
<evidence type="ECO:0000259" key="1">
    <source>
        <dbReference type="Pfam" id="PF13966"/>
    </source>
</evidence>
<proteinExistence type="predicted"/>
<dbReference type="Pfam" id="PF13966">
    <property type="entry name" value="zf-RVT"/>
    <property type="match status" value="1"/>
</dbReference>
<dbReference type="PANTHER" id="PTHR33116">
    <property type="entry name" value="REVERSE TRANSCRIPTASE ZINC-BINDING DOMAIN-CONTAINING PROTEIN-RELATED-RELATED"/>
    <property type="match status" value="1"/>
</dbReference>
<reference evidence="2" key="1">
    <citation type="submission" date="2019-12" db="EMBL/GenBank/DDBJ databases">
        <title>Genome sequencing and annotation of Brassica cretica.</title>
        <authorList>
            <person name="Studholme D.J."/>
            <person name="Sarris P.F."/>
        </authorList>
    </citation>
    <scope>NUCLEOTIDE SEQUENCE</scope>
    <source>
        <strain evidence="2">PFS-001/15</strain>
        <tissue evidence="2">Leaf</tissue>
    </source>
</reference>
<comment type="caution">
    <text evidence="2">The sequence shown here is derived from an EMBL/GenBank/DDBJ whole genome shotgun (WGS) entry which is preliminary data.</text>
</comment>
<dbReference type="InterPro" id="IPR026960">
    <property type="entry name" value="RVT-Znf"/>
</dbReference>
<feature type="domain" description="Reverse transcriptase zinc-binding" evidence="1">
    <location>
        <begin position="66"/>
        <end position="150"/>
    </location>
</feature>
<evidence type="ECO:0000313" key="3">
    <source>
        <dbReference type="Proteomes" id="UP000712281"/>
    </source>
</evidence>
<dbReference type="PANTHER" id="PTHR33116:SF84">
    <property type="entry name" value="RNA-DIRECTED DNA POLYMERASE"/>
    <property type="match status" value="1"/>
</dbReference>
<organism evidence="2 3">
    <name type="scientific">Brassica cretica</name>
    <name type="common">Mustard</name>
    <dbReference type="NCBI Taxonomy" id="69181"/>
    <lineage>
        <taxon>Eukaryota</taxon>
        <taxon>Viridiplantae</taxon>
        <taxon>Streptophyta</taxon>
        <taxon>Embryophyta</taxon>
        <taxon>Tracheophyta</taxon>
        <taxon>Spermatophyta</taxon>
        <taxon>Magnoliopsida</taxon>
        <taxon>eudicotyledons</taxon>
        <taxon>Gunneridae</taxon>
        <taxon>Pentapetalae</taxon>
        <taxon>rosids</taxon>
        <taxon>malvids</taxon>
        <taxon>Brassicales</taxon>
        <taxon>Brassicaceae</taxon>
        <taxon>Brassiceae</taxon>
        <taxon>Brassica</taxon>
    </lineage>
</organism>
<accession>A0A8S9KYV2</accession>
<gene>
    <name evidence="2" type="ORF">F2Q68_00010205</name>
</gene>
<dbReference type="EMBL" id="QGKW02000717">
    <property type="protein sequence ID" value="KAF2598328.1"/>
    <property type="molecule type" value="Genomic_DNA"/>
</dbReference>
<sequence length="246" mass="28276">GPRALRVPLLATVSEACNSEGWLIAHPRSQEALDIHIHLTTIALPLSEIDDDEYEWIVPGSSSTVYSSAVTWDFLRPKSETKAWVDCVWFKGHVPKLAFNMWIANADRLPTRARLASWGIQISTSCCLCSHDVETRDHLLLTCSYSREVWNLVLTRLNPPLHAFQDWNELLSWIRSTMTHSPTVLKKIAVQSTIYHLWKQRNNVYHNSCIIAPTVIARGIYREVKIIIMARRDRKKFLSMLSSWII</sequence>
<evidence type="ECO:0000313" key="2">
    <source>
        <dbReference type="EMBL" id="KAF2598328.1"/>
    </source>
</evidence>
<dbReference type="AlphaFoldDB" id="A0A8S9KYV2"/>
<dbReference type="Proteomes" id="UP000712281">
    <property type="component" value="Unassembled WGS sequence"/>
</dbReference>